<feature type="transmembrane region" description="Helical" evidence="1">
    <location>
        <begin position="65"/>
        <end position="82"/>
    </location>
</feature>
<accession>A0ABP8IXR7</accession>
<dbReference type="InterPro" id="IPR010559">
    <property type="entry name" value="Sig_transdc_His_kin_internal"/>
</dbReference>
<feature type="domain" description="Signal transduction histidine kinase internal region" evidence="2">
    <location>
        <begin position="152"/>
        <end position="227"/>
    </location>
</feature>
<feature type="transmembrane region" description="Helical" evidence="1">
    <location>
        <begin position="112"/>
        <end position="132"/>
    </location>
</feature>
<evidence type="ECO:0000256" key="1">
    <source>
        <dbReference type="SAM" id="Phobius"/>
    </source>
</evidence>
<organism evidence="3 4">
    <name type="scientific">Hymenobacter koreensis</name>
    <dbReference type="NCBI Taxonomy" id="1084523"/>
    <lineage>
        <taxon>Bacteria</taxon>
        <taxon>Pseudomonadati</taxon>
        <taxon>Bacteroidota</taxon>
        <taxon>Cytophagia</taxon>
        <taxon>Cytophagales</taxon>
        <taxon>Hymenobacteraceae</taxon>
        <taxon>Hymenobacter</taxon>
    </lineage>
</organism>
<name>A0ABP8IXR7_9BACT</name>
<proteinExistence type="predicted"/>
<dbReference type="PANTHER" id="PTHR34220:SF7">
    <property type="entry name" value="SENSOR HISTIDINE KINASE YPDA"/>
    <property type="match status" value="1"/>
</dbReference>
<reference evidence="4" key="1">
    <citation type="journal article" date="2019" name="Int. J. Syst. Evol. Microbiol.">
        <title>The Global Catalogue of Microorganisms (GCM) 10K type strain sequencing project: providing services to taxonomists for standard genome sequencing and annotation.</title>
        <authorList>
            <consortium name="The Broad Institute Genomics Platform"/>
            <consortium name="The Broad Institute Genome Sequencing Center for Infectious Disease"/>
            <person name="Wu L."/>
            <person name="Ma J."/>
        </authorList>
    </citation>
    <scope>NUCLEOTIDE SEQUENCE [LARGE SCALE GENOMIC DNA]</scope>
    <source>
        <strain evidence="4">JCM 17924</strain>
    </source>
</reference>
<keyword evidence="1" id="KW-0472">Membrane</keyword>
<gene>
    <name evidence="3" type="ORF">GCM10023186_12950</name>
</gene>
<dbReference type="PANTHER" id="PTHR34220">
    <property type="entry name" value="SENSOR HISTIDINE KINASE YPDA"/>
    <property type="match status" value="1"/>
</dbReference>
<dbReference type="Proteomes" id="UP001500454">
    <property type="component" value="Unassembled WGS sequence"/>
</dbReference>
<keyword evidence="4" id="KW-1185">Reference proteome</keyword>
<dbReference type="InterPro" id="IPR036890">
    <property type="entry name" value="HATPase_C_sf"/>
</dbReference>
<dbReference type="Gene3D" id="3.30.565.10">
    <property type="entry name" value="Histidine kinase-like ATPase, C-terminal domain"/>
    <property type="match status" value="1"/>
</dbReference>
<dbReference type="EMBL" id="BAABHA010000002">
    <property type="protein sequence ID" value="GAA4377621.1"/>
    <property type="molecule type" value="Genomic_DNA"/>
</dbReference>
<feature type="transmembrane region" description="Helical" evidence="1">
    <location>
        <begin position="38"/>
        <end position="56"/>
    </location>
</feature>
<keyword evidence="1" id="KW-1133">Transmembrane helix</keyword>
<dbReference type="GO" id="GO:0016301">
    <property type="term" value="F:kinase activity"/>
    <property type="evidence" value="ECO:0007669"/>
    <property type="project" value="UniProtKB-KW"/>
</dbReference>
<keyword evidence="1" id="KW-0812">Transmembrane</keyword>
<keyword evidence="3" id="KW-0418">Kinase</keyword>
<dbReference type="InterPro" id="IPR050640">
    <property type="entry name" value="Bact_2-comp_sensor_kinase"/>
</dbReference>
<sequence>MHVLWVVVLIGTDAVQLFSWHNGQNGLAPWTQLVPRMLMNDALASLVFYINWAVLIPRTLARSRVLAYVLGVCGLLLVFVPLRMGSSYVTRSTTEPQSEQSKAERNWAMFSVPYTIFGLMTIFLSSGFKVTGDYMREQRNRRELERQQLLTELSLLKMQVNPHFLFNTLNNIYSLASQKSDRAPEAVLRLAEIMRYMLYESNADTVPLTKEVAHLRSFLDLQRLRLPGNAPEAIVFDTTGVPPDTSYAIAPMLLMPLVENAFKHGDLSARPAVVIRLQVMPDNQLHFSVRNHVAPEDSRLLGQPGGVGLTNLRRRLELLYPKRYVLAVTSPEGQHQVDLTLREA</sequence>
<dbReference type="Pfam" id="PF06580">
    <property type="entry name" value="His_kinase"/>
    <property type="match status" value="1"/>
</dbReference>
<evidence type="ECO:0000259" key="2">
    <source>
        <dbReference type="Pfam" id="PF06580"/>
    </source>
</evidence>
<protein>
    <submittedName>
        <fullName evidence="3">Histidine kinase</fullName>
    </submittedName>
</protein>
<evidence type="ECO:0000313" key="3">
    <source>
        <dbReference type="EMBL" id="GAA4377621.1"/>
    </source>
</evidence>
<comment type="caution">
    <text evidence="3">The sequence shown here is derived from an EMBL/GenBank/DDBJ whole genome shotgun (WGS) entry which is preliminary data.</text>
</comment>
<keyword evidence="3" id="KW-0808">Transferase</keyword>
<evidence type="ECO:0000313" key="4">
    <source>
        <dbReference type="Proteomes" id="UP001500454"/>
    </source>
</evidence>